<evidence type="ECO:0000313" key="4">
    <source>
        <dbReference type="Proteomes" id="UP000593567"/>
    </source>
</evidence>
<feature type="region of interest" description="Disordered" evidence="1">
    <location>
        <begin position="397"/>
        <end position="428"/>
    </location>
</feature>
<evidence type="ECO:0000259" key="2">
    <source>
        <dbReference type="PROSITE" id="PS51505"/>
    </source>
</evidence>
<dbReference type="Proteomes" id="UP000593567">
    <property type="component" value="Unassembled WGS sequence"/>
</dbReference>
<dbReference type="Gene3D" id="6.10.140.670">
    <property type="match status" value="1"/>
</dbReference>
<feature type="compositionally biased region" description="Polar residues" evidence="1">
    <location>
        <begin position="527"/>
        <end position="541"/>
    </location>
</feature>
<dbReference type="InterPro" id="IPR013243">
    <property type="entry name" value="SCA7_dom"/>
</dbReference>
<feature type="region of interest" description="Disordered" evidence="1">
    <location>
        <begin position="117"/>
        <end position="144"/>
    </location>
</feature>
<proteinExistence type="predicted"/>
<protein>
    <recommendedName>
        <fullName evidence="2">SCA7 domain-containing protein</fullName>
    </recommendedName>
</protein>
<dbReference type="OrthoDB" id="21678at2759"/>
<dbReference type="PROSITE" id="PS51505">
    <property type="entry name" value="SCA7"/>
    <property type="match status" value="1"/>
</dbReference>
<dbReference type="Pfam" id="PF08313">
    <property type="entry name" value="SCA7"/>
    <property type="match status" value="1"/>
</dbReference>
<dbReference type="AlphaFoldDB" id="A0A7J7JZY8"/>
<name>A0A7J7JZY8_BUGNE</name>
<comment type="caution">
    <text evidence="3">The sequence shown here is derived from an EMBL/GenBank/DDBJ whole genome shotgun (WGS) entry which is preliminary data.</text>
</comment>
<evidence type="ECO:0000256" key="1">
    <source>
        <dbReference type="SAM" id="MobiDB-lite"/>
    </source>
</evidence>
<feature type="domain" description="SCA7" evidence="2">
    <location>
        <begin position="329"/>
        <end position="397"/>
    </location>
</feature>
<gene>
    <name evidence="3" type="ORF">EB796_009724</name>
</gene>
<reference evidence="3" key="1">
    <citation type="submission" date="2020-06" db="EMBL/GenBank/DDBJ databases">
        <title>Draft genome of Bugula neritina, a colonial animal packing powerful symbionts and potential medicines.</title>
        <authorList>
            <person name="Rayko M."/>
        </authorList>
    </citation>
    <scope>NUCLEOTIDE SEQUENCE [LARGE SCALE GENOMIC DNA]</scope>
    <source>
        <strain evidence="3">Kwan_BN1</strain>
    </source>
</reference>
<feature type="compositionally biased region" description="Basic residues" evidence="1">
    <location>
        <begin position="817"/>
        <end position="830"/>
    </location>
</feature>
<accession>A0A7J7JZY8</accession>
<keyword evidence="4" id="KW-1185">Reference proteome</keyword>
<organism evidence="3 4">
    <name type="scientific">Bugula neritina</name>
    <name type="common">Brown bryozoan</name>
    <name type="synonym">Sertularia neritina</name>
    <dbReference type="NCBI Taxonomy" id="10212"/>
    <lineage>
        <taxon>Eukaryota</taxon>
        <taxon>Metazoa</taxon>
        <taxon>Spiralia</taxon>
        <taxon>Lophotrochozoa</taxon>
        <taxon>Bryozoa</taxon>
        <taxon>Gymnolaemata</taxon>
        <taxon>Cheilostomatida</taxon>
        <taxon>Flustrina</taxon>
        <taxon>Buguloidea</taxon>
        <taxon>Bugulidae</taxon>
        <taxon>Bugula</taxon>
    </lineage>
</organism>
<feature type="region of interest" description="Disordered" evidence="1">
    <location>
        <begin position="508"/>
        <end position="569"/>
    </location>
</feature>
<feature type="region of interest" description="Disordered" evidence="1">
    <location>
        <begin position="790"/>
        <end position="830"/>
    </location>
</feature>
<dbReference type="InterPro" id="IPR052237">
    <property type="entry name" value="Ataxin-7-like_regulator"/>
</dbReference>
<sequence>MDKFAENVSKHFGQPWTGLIQHCRKVIKDKPPDKLDGITKKISASPTTKLLKEDAGTFGLRPALDECLLTVCNKCEAVIKPQALLSHIEKRHSKTNDGKSIQHLLTEKPIIKGLTLKSKLKNSPKSSPKRTGAGNTNLLEKYKLPNRPINRTASGKFAPGLVEKSNSALAKHLSSTSTQPVVALDDVSPKLTNVSSNIRDNESQDNLPLISKSSSVNISTHAAKSFNCKRSLDSNLTDFTKSEPAKKARMHNSPLANQYGVTIDNDTQETFKVAPSPIKLESSSQEMIQSEIDNSAYSQSEPDNTFIYDEKTKPPSVKVHQLTTYDKSIPCKDREYDPDRHCGCWLDESWGKHCTRSLTCKSHALSLRRKVEGRSKPFDVLLQEHREAKEALQLNKLKAKSKPTAASSGKAKRQSIDKSSLAESEVDKVDTARTQTDYLGYSSFHPRPLAKYLESLQVPCKNYKCINNVCSVLQCSALWQCICSQPPNRYSSMAFKCAIEQPKHSKKSSAKSVKSMVSRPGKEGISASLSNPLLHYKSQSNKLKHGSDKRKGAKKLGVDSDPSSTLSPPYSHKLASSFNVTLPHSQSKVLSADSSVLSVSSPPVEVGSNSSTFNLLTNGATQLCHTNMLKDISTSRQKIAQPLAKSGGRNSIHLTTNASGIATLASKHLVLDSHSIPFLYSASGANDSTEQMPLLNSSDIISRAVSANGLALQGAESNTVLDNTSLVELVSQQHVPTELSPHRNTSNIQYISPDSNLNVSEAKFSQSIDQVSRQQYILPNSSNFNSHVMQATQKQPGKPNASIIVSRPPSSSLKQQQHLHHAATAHHGYS</sequence>
<dbReference type="EMBL" id="VXIV02001550">
    <property type="protein sequence ID" value="KAF6031959.1"/>
    <property type="molecule type" value="Genomic_DNA"/>
</dbReference>
<dbReference type="PANTHER" id="PTHR15117:SF24">
    <property type="entry name" value="SCA7 DOMAIN-CONTAINING PROTEIN"/>
    <property type="match status" value="1"/>
</dbReference>
<evidence type="ECO:0000313" key="3">
    <source>
        <dbReference type="EMBL" id="KAF6031959.1"/>
    </source>
</evidence>
<dbReference type="PANTHER" id="PTHR15117">
    <property type="entry name" value="ATAXIN 7 RELATED"/>
    <property type="match status" value="1"/>
</dbReference>